<evidence type="ECO:0000313" key="3">
    <source>
        <dbReference type="EMBL" id="KZS48460.1"/>
    </source>
</evidence>
<feature type="transmembrane region" description="Helical" evidence="1">
    <location>
        <begin position="139"/>
        <end position="157"/>
    </location>
</feature>
<keyword evidence="4" id="KW-1185">Reference proteome</keyword>
<organism evidence="3 4">
    <name type="scientific">Paenibacillus glucanolyticus</name>
    <dbReference type="NCBI Taxonomy" id="59843"/>
    <lineage>
        <taxon>Bacteria</taxon>
        <taxon>Bacillati</taxon>
        <taxon>Bacillota</taxon>
        <taxon>Bacilli</taxon>
        <taxon>Bacillales</taxon>
        <taxon>Paenibacillaceae</taxon>
        <taxon>Paenibacillus</taxon>
    </lineage>
</organism>
<keyword evidence="2" id="KW-0732">Signal</keyword>
<feature type="signal peptide" evidence="2">
    <location>
        <begin position="1"/>
        <end position="29"/>
    </location>
</feature>
<comment type="caution">
    <text evidence="3">The sequence shown here is derived from an EMBL/GenBank/DDBJ whole genome shotgun (WGS) entry which is preliminary data.</text>
</comment>
<gene>
    <name evidence="3" type="ORF">AWU65_22245</name>
</gene>
<evidence type="ECO:0000313" key="4">
    <source>
        <dbReference type="Proteomes" id="UP000076796"/>
    </source>
</evidence>
<keyword evidence="1" id="KW-1133">Transmembrane helix</keyword>
<accession>A0A163LTW9</accession>
<dbReference type="EMBL" id="LWMH01000001">
    <property type="protein sequence ID" value="KZS48460.1"/>
    <property type="molecule type" value="Genomic_DNA"/>
</dbReference>
<keyword evidence="1" id="KW-0812">Transmembrane</keyword>
<dbReference type="AlphaFoldDB" id="A0A163LTW9"/>
<sequence length="165" mass="17649">MNKDYIKQWVKLMMLGCVLLMAGAGNAAAAPNGVMSASMHIVSAADESLDDKQAEIDDYVAGAGQEELSREGFTVTHTVAAGDKVEVGITPYNEEHANFLYEKFGRDQVQVVEGEQAILYGANTAEADVVAAEEAGMNLWIWIGAAVVIVAGGLVLVRRKLFSRS</sequence>
<feature type="chain" id="PRO_5007844039" description="Copper amine oxidase" evidence="2">
    <location>
        <begin position="30"/>
        <end position="165"/>
    </location>
</feature>
<name>A0A163LTW9_9BACL</name>
<dbReference type="RefSeq" id="WP_006209923.1">
    <property type="nucleotide sequence ID" value="NZ_CP147845.1"/>
</dbReference>
<protein>
    <recommendedName>
        <fullName evidence="5">Copper amine oxidase</fullName>
    </recommendedName>
</protein>
<evidence type="ECO:0000256" key="1">
    <source>
        <dbReference type="SAM" id="Phobius"/>
    </source>
</evidence>
<evidence type="ECO:0000256" key="2">
    <source>
        <dbReference type="SAM" id="SignalP"/>
    </source>
</evidence>
<dbReference type="Proteomes" id="UP000076796">
    <property type="component" value="Unassembled WGS sequence"/>
</dbReference>
<reference evidence="3" key="1">
    <citation type="journal article" date="2016" name="Genome Announc.">
        <title>Draft genomes of two strains of Paenibacillus glucanolyticus with capability to degrade lignocellulose.</title>
        <authorList>
            <person name="Mathews S.L."/>
            <person name="Pawlak J."/>
            <person name="Grunden A.M."/>
        </authorList>
    </citation>
    <scope>NUCLEOTIDE SEQUENCE [LARGE SCALE GENOMIC DNA]</scope>
    <source>
        <strain evidence="3">SLM1</strain>
    </source>
</reference>
<dbReference type="OrthoDB" id="2067368at2"/>
<keyword evidence="1" id="KW-0472">Membrane</keyword>
<dbReference type="STRING" id="59843.A3958_21505"/>
<evidence type="ECO:0008006" key="5">
    <source>
        <dbReference type="Google" id="ProtNLM"/>
    </source>
</evidence>
<dbReference type="GeneID" id="97556000"/>
<proteinExistence type="predicted"/>